<dbReference type="Gene3D" id="2.60.120.10">
    <property type="entry name" value="Jelly Rolls"/>
    <property type="match status" value="1"/>
</dbReference>
<evidence type="ECO:0000256" key="4">
    <source>
        <dbReference type="ARBA" id="ARBA00023163"/>
    </source>
</evidence>
<keyword evidence="1" id="KW-0805">Transcription regulation</keyword>
<feature type="domain" description="HTH araC/xylS-type" evidence="5">
    <location>
        <begin position="189"/>
        <end position="287"/>
    </location>
</feature>
<dbReference type="SMART" id="SM00342">
    <property type="entry name" value="HTH_ARAC"/>
    <property type="match status" value="1"/>
</dbReference>
<proteinExistence type="predicted"/>
<keyword evidence="2" id="KW-0238">DNA-binding</keyword>
<dbReference type="InterPro" id="IPR009057">
    <property type="entry name" value="Homeodomain-like_sf"/>
</dbReference>
<protein>
    <submittedName>
        <fullName evidence="6">Helix-turn-helix domain-containing protein</fullName>
    </submittedName>
</protein>
<evidence type="ECO:0000256" key="1">
    <source>
        <dbReference type="ARBA" id="ARBA00023015"/>
    </source>
</evidence>
<name>A0ABV3WXU9_9HYPH</name>
<accession>A0ABV3WXU9</accession>
<dbReference type="EMBL" id="JAZHFV010000006">
    <property type="protein sequence ID" value="MEX4009429.1"/>
    <property type="molecule type" value="Genomic_DNA"/>
</dbReference>
<evidence type="ECO:0000256" key="3">
    <source>
        <dbReference type="ARBA" id="ARBA00023159"/>
    </source>
</evidence>
<dbReference type="Gene3D" id="1.10.10.60">
    <property type="entry name" value="Homeodomain-like"/>
    <property type="match status" value="1"/>
</dbReference>
<dbReference type="Pfam" id="PF02311">
    <property type="entry name" value="AraC_binding"/>
    <property type="match status" value="1"/>
</dbReference>
<comment type="caution">
    <text evidence="6">The sequence shown here is derived from an EMBL/GenBank/DDBJ whole genome shotgun (WGS) entry which is preliminary data.</text>
</comment>
<dbReference type="PROSITE" id="PS01124">
    <property type="entry name" value="HTH_ARAC_FAMILY_2"/>
    <property type="match status" value="1"/>
</dbReference>
<dbReference type="InterPro" id="IPR020449">
    <property type="entry name" value="Tscrpt_reg_AraC-type_HTH"/>
</dbReference>
<dbReference type="RefSeq" id="WP_368804348.1">
    <property type="nucleotide sequence ID" value="NZ_JAZHFV010000006.1"/>
</dbReference>
<dbReference type="InterPro" id="IPR018060">
    <property type="entry name" value="HTH_AraC"/>
</dbReference>
<keyword evidence="7" id="KW-1185">Reference proteome</keyword>
<keyword evidence="4" id="KW-0804">Transcription</keyword>
<evidence type="ECO:0000256" key="2">
    <source>
        <dbReference type="ARBA" id="ARBA00023125"/>
    </source>
</evidence>
<dbReference type="InterPro" id="IPR047264">
    <property type="entry name" value="Cupin_HpaA-like_N"/>
</dbReference>
<dbReference type="Pfam" id="PF12833">
    <property type="entry name" value="HTH_18"/>
    <property type="match status" value="1"/>
</dbReference>
<evidence type="ECO:0000313" key="6">
    <source>
        <dbReference type="EMBL" id="MEX4009429.1"/>
    </source>
</evidence>
<dbReference type="InterPro" id="IPR050204">
    <property type="entry name" value="AraC_XylS_family_regulators"/>
</dbReference>
<dbReference type="PRINTS" id="PR00032">
    <property type="entry name" value="HTHARAC"/>
</dbReference>
<evidence type="ECO:0000313" key="7">
    <source>
        <dbReference type="Proteomes" id="UP001559025"/>
    </source>
</evidence>
<gene>
    <name evidence="6" type="ORF">V1479_19120</name>
</gene>
<dbReference type="InterPro" id="IPR011051">
    <property type="entry name" value="RmlC_Cupin_sf"/>
</dbReference>
<dbReference type="InterPro" id="IPR003313">
    <property type="entry name" value="AraC-bd"/>
</dbReference>
<reference evidence="6 7" key="1">
    <citation type="submission" date="2024-01" db="EMBL/GenBank/DDBJ databases">
        <title>New evidence supports the origin of RcGTA from prophage.</title>
        <authorList>
            <person name="Xu Y."/>
            <person name="Liu B."/>
            <person name="Chen F."/>
        </authorList>
    </citation>
    <scope>NUCLEOTIDE SEQUENCE [LARGE SCALE GENOMIC DNA]</scope>
    <source>
        <strain evidence="6 7">CBW1107-2</strain>
    </source>
</reference>
<dbReference type="SUPFAM" id="SSF46689">
    <property type="entry name" value="Homeodomain-like"/>
    <property type="match status" value="1"/>
</dbReference>
<keyword evidence="3" id="KW-0010">Activator</keyword>
<evidence type="ECO:0000259" key="5">
    <source>
        <dbReference type="PROSITE" id="PS01124"/>
    </source>
</evidence>
<dbReference type="CDD" id="cd06999">
    <property type="entry name" value="cupin_HpaA-like_N"/>
    <property type="match status" value="1"/>
</dbReference>
<organism evidence="6 7">
    <name type="scientific">Neoaquamicrobium sediminum</name>
    <dbReference type="NCBI Taxonomy" id="1849104"/>
    <lineage>
        <taxon>Bacteria</taxon>
        <taxon>Pseudomonadati</taxon>
        <taxon>Pseudomonadota</taxon>
        <taxon>Alphaproteobacteria</taxon>
        <taxon>Hyphomicrobiales</taxon>
        <taxon>Phyllobacteriaceae</taxon>
        <taxon>Neoaquamicrobium</taxon>
    </lineage>
</organism>
<sequence>MANAVPSYRLYREKSGESGDFWIHSETIPERTHLHNWEISRHRHDSFFQIFLLTAGSGEIVGANDLRHFEAPCVLFIPAGAVHGFRFSREIDGLVLTALGDRLASLAAADRRIAAFAATTQVVSLRPKDENAGLLIESVRRLHAELHGRAAGRLLLLEPLMTAAIVALVRAGTLSTAQGDASATEDRIETLTTLIAAHCREHRPVTFYAQSIGVSAAHLNRLARAATGLSVQELAARQLMEAARRDLIFTPTPVQAIAYSLGFADPAYFNRFFRRHAGQTPGTFREVERRKLLVAA</sequence>
<dbReference type="InterPro" id="IPR014710">
    <property type="entry name" value="RmlC-like_jellyroll"/>
</dbReference>
<dbReference type="SUPFAM" id="SSF51182">
    <property type="entry name" value="RmlC-like cupins"/>
    <property type="match status" value="1"/>
</dbReference>
<dbReference type="PANTHER" id="PTHR46796">
    <property type="entry name" value="HTH-TYPE TRANSCRIPTIONAL ACTIVATOR RHAS-RELATED"/>
    <property type="match status" value="1"/>
</dbReference>
<dbReference type="PANTHER" id="PTHR46796:SF13">
    <property type="entry name" value="HTH-TYPE TRANSCRIPTIONAL ACTIVATOR RHAS"/>
    <property type="match status" value="1"/>
</dbReference>
<dbReference type="Proteomes" id="UP001559025">
    <property type="component" value="Unassembled WGS sequence"/>
</dbReference>